<organism evidence="4 5">
    <name type="scientific">Dothidotthia symphoricarpi CBS 119687</name>
    <dbReference type="NCBI Taxonomy" id="1392245"/>
    <lineage>
        <taxon>Eukaryota</taxon>
        <taxon>Fungi</taxon>
        <taxon>Dikarya</taxon>
        <taxon>Ascomycota</taxon>
        <taxon>Pezizomycotina</taxon>
        <taxon>Dothideomycetes</taxon>
        <taxon>Pleosporomycetidae</taxon>
        <taxon>Pleosporales</taxon>
        <taxon>Dothidotthiaceae</taxon>
        <taxon>Dothidotthia</taxon>
    </lineage>
</organism>
<dbReference type="PANTHER" id="PTHR11360:SF234">
    <property type="entry name" value="MFS-TYPE TRANSPORTER DBAD-RELATED"/>
    <property type="match status" value="1"/>
</dbReference>
<accession>A0A6A6AUX2</accession>
<dbReference type="AlphaFoldDB" id="A0A6A6AUX2"/>
<dbReference type="InterPro" id="IPR050327">
    <property type="entry name" value="Proton-linked_MCT"/>
</dbReference>
<dbReference type="GO" id="GO:0016020">
    <property type="term" value="C:membrane"/>
    <property type="evidence" value="ECO:0007669"/>
    <property type="project" value="UniProtKB-SubCell"/>
</dbReference>
<dbReference type="GeneID" id="54403416"/>
<keyword evidence="3" id="KW-0472">Membrane</keyword>
<gene>
    <name evidence="4" type="ORF">P153DRAFT_278880</name>
</gene>
<keyword evidence="3" id="KW-0812">Transmembrane</keyword>
<dbReference type="InterPro" id="IPR011701">
    <property type="entry name" value="MFS"/>
</dbReference>
<feature type="transmembrane region" description="Helical" evidence="3">
    <location>
        <begin position="126"/>
        <end position="143"/>
    </location>
</feature>
<evidence type="ECO:0000256" key="1">
    <source>
        <dbReference type="ARBA" id="ARBA00004141"/>
    </source>
</evidence>
<dbReference type="Pfam" id="PF07690">
    <property type="entry name" value="MFS_1"/>
    <property type="match status" value="1"/>
</dbReference>
<dbReference type="RefSeq" id="XP_033529131.1">
    <property type="nucleotide sequence ID" value="XM_033662984.1"/>
</dbReference>
<dbReference type="GO" id="GO:0022857">
    <property type="term" value="F:transmembrane transporter activity"/>
    <property type="evidence" value="ECO:0007669"/>
    <property type="project" value="InterPro"/>
</dbReference>
<feature type="transmembrane region" description="Helical" evidence="3">
    <location>
        <begin position="256"/>
        <end position="278"/>
    </location>
</feature>
<reference evidence="4" key="1">
    <citation type="journal article" date="2020" name="Stud. Mycol.">
        <title>101 Dothideomycetes genomes: a test case for predicting lifestyles and emergence of pathogens.</title>
        <authorList>
            <person name="Haridas S."/>
            <person name="Albert R."/>
            <person name="Binder M."/>
            <person name="Bloem J."/>
            <person name="Labutti K."/>
            <person name="Salamov A."/>
            <person name="Andreopoulos B."/>
            <person name="Baker S."/>
            <person name="Barry K."/>
            <person name="Bills G."/>
            <person name="Bluhm B."/>
            <person name="Cannon C."/>
            <person name="Castanera R."/>
            <person name="Culley D."/>
            <person name="Daum C."/>
            <person name="Ezra D."/>
            <person name="Gonzalez J."/>
            <person name="Henrissat B."/>
            <person name="Kuo A."/>
            <person name="Liang C."/>
            <person name="Lipzen A."/>
            <person name="Lutzoni F."/>
            <person name="Magnuson J."/>
            <person name="Mondo S."/>
            <person name="Nolan M."/>
            <person name="Ohm R."/>
            <person name="Pangilinan J."/>
            <person name="Park H.-J."/>
            <person name="Ramirez L."/>
            <person name="Alfaro M."/>
            <person name="Sun H."/>
            <person name="Tritt A."/>
            <person name="Yoshinaga Y."/>
            <person name="Zwiers L.-H."/>
            <person name="Turgeon B."/>
            <person name="Goodwin S."/>
            <person name="Spatafora J."/>
            <person name="Crous P."/>
            <person name="Grigoriev I."/>
        </authorList>
    </citation>
    <scope>NUCLEOTIDE SEQUENCE</scope>
    <source>
        <strain evidence="4">CBS 119687</strain>
    </source>
</reference>
<dbReference type="OrthoDB" id="6509908at2759"/>
<dbReference type="Proteomes" id="UP000799771">
    <property type="component" value="Unassembled WGS sequence"/>
</dbReference>
<dbReference type="SUPFAM" id="SSF103473">
    <property type="entry name" value="MFS general substrate transporter"/>
    <property type="match status" value="1"/>
</dbReference>
<feature type="transmembrane region" description="Helical" evidence="3">
    <location>
        <begin position="181"/>
        <end position="203"/>
    </location>
</feature>
<protein>
    <submittedName>
        <fullName evidence="4">Monocarboxylate permease-like protein-like protein</fullName>
    </submittedName>
</protein>
<comment type="subcellular location">
    <subcellularLocation>
        <location evidence="1">Membrane</location>
        <topology evidence="1">Multi-pass membrane protein</topology>
    </subcellularLocation>
</comment>
<feature type="transmembrane region" description="Helical" evidence="3">
    <location>
        <begin position="46"/>
        <end position="65"/>
    </location>
</feature>
<evidence type="ECO:0000256" key="2">
    <source>
        <dbReference type="ARBA" id="ARBA00006727"/>
    </source>
</evidence>
<name>A0A6A6AUX2_9PLEO</name>
<dbReference type="InterPro" id="IPR036259">
    <property type="entry name" value="MFS_trans_sf"/>
</dbReference>
<feature type="transmembrane region" description="Helical" evidence="3">
    <location>
        <begin position="215"/>
        <end position="236"/>
    </location>
</feature>
<dbReference type="EMBL" id="ML977497">
    <property type="protein sequence ID" value="KAF2134744.1"/>
    <property type="molecule type" value="Genomic_DNA"/>
</dbReference>
<sequence length="287" mass="30512">MISILPTYFSARLGLATGIASSGSSMGGVIYPIVIKSLMYKIGFSWTTRVLGFMAFGMLLVPVFLMKERVRPTTRVARALIDRSAFTDQPFIIFILATLIGFIGLTIALFYLSSFALTQRITDEDFAFYIVPLYNAASVFGRIAPNFLSDRIGPFNVIAPCAMITGVLMFCLVPLRAGQVGAMVTLTVLLGFFSGVFVAIPGTCFPRLTKDKSMLGTRVGMGFGVIGFGMLVGGPGAGRVLSPSSSPTGALDFTGLWIFGGVAAIASGLLYCVVRFLLAGSKLVVKA</sequence>
<dbReference type="Gene3D" id="1.20.1250.20">
    <property type="entry name" value="MFS general substrate transporter like domains"/>
    <property type="match status" value="1"/>
</dbReference>
<evidence type="ECO:0000256" key="3">
    <source>
        <dbReference type="SAM" id="Phobius"/>
    </source>
</evidence>
<evidence type="ECO:0000313" key="4">
    <source>
        <dbReference type="EMBL" id="KAF2134744.1"/>
    </source>
</evidence>
<keyword evidence="5" id="KW-1185">Reference proteome</keyword>
<feature type="transmembrane region" description="Helical" evidence="3">
    <location>
        <begin position="155"/>
        <end position="175"/>
    </location>
</feature>
<dbReference type="PANTHER" id="PTHR11360">
    <property type="entry name" value="MONOCARBOXYLATE TRANSPORTER"/>
    <property type="match status" value="1"/>
</dbReference>
<evidence type="ECO:0000313" key="5">
    <source>
        <dbReference type="Proteomes" id="UP000799771"/>
    </source>
</evidence>
<proteinExistence type="inferred from homology"/>
<keyword evidence="3" id="KW-1133">Transmembrane helix</keyword>
<comment type="similarity">
    <text evidence="2">Belongs to the major facilitator superfamily. Monocarboxylate porter (TC 2.A.1.13) family.</text>
</comment>
<feature type="transmembrane region" description="Helical" evidence="3">
    <location>
        <begin position="91"/>
        <end position="114"/>
    </location>
</feature>
<feature type="transmembrane region" description="Helical" evidence="3">
    <location>
        <begin position="12"/>
        <end position="34"/>
    </location>
</feature>